<feature type="compositionally biased region" description="Basic and acidic residues" evidence="1">
    <location>
        <begin position="29"/>
        <end position="42"/>
    </location>
</feature>
<comment type="caution">
    <text evidence="2">The sequence shown here is derived from an EMBL/GenBank/DDBJ whole genome shotgun (WGS) entry which is preliminary data.</text>
</comment>
<organism evidence="2 3">
    <name type="scientific">Mucilaginibacter panaciglaebae</name>
    <dbReference type="NCBI Taxonomy" id="502331"/>
    <lineage>
        <taxon>Bacteria</taxon>
        <taxon>Pseudomonadati</taxon>
        <taxon>Bacteroidota</taxon>
        <taxon>Sphingobacteriia</taxon>
        <taxon>Sphingobacteriales</taxon>
        <taxon>Sphingobacteriaceae</taxon>
        <taxon>Mucilaginibacter</taxon>
    </lineage>
</organism>
<accession>A0ABP7WJF0</accession>
<evidence type="ECO:0000313" key="2">
    <source>
        <dbReference type="EMBL" id="GAA4088983.1"/>
    </source>
</evidence>
<feature type="compositionally biased region" description="Polar residues" evidence="1">
    <location>
        <begin position="10"/>
        <end position="23"/>
    </location>
</feature>
<feature type="region of interest" description="Disordered" evidence="1">
    <location>
        <begin position="1"/>
        <end position="50"/>
    </location>
</feature>
<proteinExistence type="predicted"/>
<dbReference type="EMBL" id="BAABCV010000002">
    <property type="protein sequence ID" value="GAA4088983.1"/>
    <property type="molecule type" value="Genomic_DNA"/>
</dbReference>
<dbReference type="Proteomes" id="UP001500841">
    <property type="component" value="Unassembled WGS sequence"/>
</dbReference>
<keyword evidence="3" id="KW-1185">Reference proteome</keyword>
<sequence>MKTPKETPTDPKSVQPDSKSPKIQTDFPLSEKDEVKNAEHKLQKNQKKQR</sequence>
<protein>
    <submittedName>
        <fullName evidence="2">Uncharacterized protein</fullName>
    </submittedName>
</protein>
<gene>
    <name evidence="2" type="ORF">GCM10022392_07840</name>
</gene>
<evidence type="ECO:0000256" key="1">
    <source>
        <dbReference type="SAM" id="MobiDB-lite"/>
    </source>
</evidence>
<evidence type="ECO:0000313" key="3">
    <source>
        <dbReference type="Proteomes" id="UP001500841"/>
    </source>
</evidence>
<name>A0ABP7WJF0_9SPHI</name>
<reference evidence="3" key="1">
    <citation type="journal article" date="2019" name="Int. J. Syst. Evol. Microbiol.">
        <title>The Global Catalogue of Microorganisms (GCM) 10K type strain sequencing project: providing services to taxonomists for standard genome sequencing and annotation.</title>
        <authorList>
            <consortium name="The Broad Institute Genomics Platform"/>
            <consortium name="The Broad Institute Genome Sequencing Center for Infectious Disease"/>
            <person name="Wu L."/>
            <person name="Ma J."/>
        </authorList>
    </citation>
    <scope>NUCLEOTIDE SEQUENCE [LARGE SCALE GENOMIC DNA]</scope>
    <source>
        <strain evidence="3">JCM 17085</strain>
    </source>
</reference>
<dbReference type="RefSeq" id="WP_345101147.1">
    <property type="nucleotide sequence ID" value="NZ_BAABCV010000002.1"/>
</dbReference>